<dbReference type="PANTHER" id="PTHR22914">
    <property type="entry name" value="CHITIN SYNTHASE"/>
    <property type="match status" value="1"/>
</dbReference>
<evidence type="ECO:0000256" key="1">
    <source>
        <dbReference type="ARBA" id="ARBA00004141"/>
    </source>
</evidence>
<dbReference type="EMBL" id="BEZZ01000051">
    <property type="protein sequence ID" value="GCC24257.1"/>
    <property type="molecule type" value="Genomic_DNA"/>
</dbReference>
<evidence type="ECO:0000256" key="2">
    <source>
        <dbReference type="ARBA" id="ARBA00012543"/>
    </source>
</evidence>
<keyword evidence="9" id="KW-1185">Reference proteome</keyword>
<dbReference type="AlphaFoldDB" id="A0A401S1K2"/>
<dbReference type="SUPFAM" id="SSF53448">
    <property type="entry name" value="Nucleotide-diphospho-sugar transferases"/>
    <property type="match status" value="1"/>
</dbReference>
<keyword evidence="3" id="KW-0328">Glycosyltransferase</keyword>
<evidence type="ECO:0000313" key="8">
    <source>
        <dbReference type="EMBL" id="GCC24257.1"/>
    </source>
</evidence>
<reference evidence="8 9" key="1">
    <citation type="journal article" date="2018" name="Nat. Ecol. Evol.">
        <title>Shark genomes provide insights into elasmobranch evolution and the origin of vertebrates.</title>
        <authorList>
            <person name="Hara Y"/>
            <person name="Yamaguchi K"/>
            <person name="Onimaru K"/>
            <person name="Kadota M"/>
            <person name="Koyanagi M"/>
            <person name="Keeley SD"/>
            <person name="Tatsumi K"/>
            <person name="Tanaka K"/>
            <person name="Motone F"/>
            <person name="Kageyama Y"/>
            <person name="Nozu R"/>
            <person name="Adachi N"/>
            <person name="Nishimura O"/>
            <person name="Nakagawa R"/>
            <person name="Tanegashima C"/>
            <person name="Kiyatake I"/>
            <person name="Matsumoto R"/>
            <person name="Murakumo K"/>
            <person name="Nishida K"/>
            <person name="Terakita A"/>
            <person name="Kuratani S"/>
            <person name="Sato K"/>
            <person name="Hyodo S Kuraku.S."/>
        </authorList>
    </citation>
    <scope>NUCLEOTIDE SEQUENCE [LARGE SCALE GENOMIC DNA]</scope>
</reference>
<accession>A0A401S1K2</accession>
<dbReference type="PANTHER" id="PTHR22914:SF42">
    <property type="entry name" value="CHITIN SYNTHASE"/>
    <property type="match status" value="1"/>
</dbReference>
<evidence type="ECO:0000256" key="4">
    <source>
        <dbReference type="ARBA" id="ARBA00022692"/>
    </source>
</evidence>
<dbReference type="GO" id="GO:0016020">
    <property type="term" value="C:membrane"/>
    <property type="evidence" value="ECO:0007669"/>
    <property type="project" value="UniProtKB-SubCell"/>
</dbReference>
<protein>
    <recommendedName>
        <fullName evidence="2">chitin synthase</fullName>
        <ecNumber evidence="2">2.4.1.16</ecNumber>
    </recommendedName>
</protein>
<evidence type="ECO:0000256" key="3">
    <source>
        <dbReference type="ARBA" id="ARBA00022676"/>
    </source>
</evidence>
<evidence type="ECO:0000256" key="6">
    <source>
        <dbReference type="ARBA" id="ARBA00023136"/>
    </source>
</evidence>
<gene>
    <name evidence="8" type="ORF">chiPu_0002657</name>
</gene>
<dbReference type="STRING" id="137246.A0A401S1K2"/>
<dbReference type="GO" id="GO:0006031">
    <property type="term" value="P:chitin biosynthetic process"/>
    <property type="evidence" value="ECO:0007669"/>
    <property type="project" value="TreeGrafter"/>
</dbReference>
<organism evidence="8 9">
    <name type="scientific">Chiloscyllium punctatum</name>
    <name type="common">Brownbanded bambooshark</name>
    <name type="synonym">Hemiscyllium punctatum</name>
    <dbReference type="NCBI Taxonomy" id="137246"/>
    <lineage>
        <taxon>Eukaryota</taxon>
        <taxon>Metazoa</taxon>
        <taxon>Chordata</taxon>
        <taxon>Craniata</taxon>
        <taxon>Vertebrata</taxon>
        <taxon>Chondrichthyes</taxon>
        <taxon>Elasmobranchii</taxon>
        <taxon>Galeomorphii</taxon>
        <taxon>Galeoidea</taxon>
        <taxon>Orectolobiformes</taxon>
        <taxon>Hemiscylliidae</taxon>
        <taxon>Chiloscyllium</taxon>
    </lineage>
</organism>
<evidence type="ECO:0000256" key="5">
    <source>
        <dbReference type="ARBA" id="ARBA00022989"/>
    </source>
</evidence>
<evidence type="ECO:0000256" key="7">
    <source>
        <dbReference type="SAM" id="Phobius"/>
    </source>
</evidence>
<evidence type="ECO:0000313" key="9">
    <source>
        <dbReference type="Proteomes" id="UP000287033"/>
    </source>
</evidence>
<name>A0A401S1K2_CHIPU</name>
<dbReference type="GO" id="GO:0071944">
    <property type="term" value="C:cell periphery"/>
    <property type="evidence" value="ECO:0007669"/>
    <property type="project" value="TreeGrafter"/>
</dbReference>
<keyword evidence="4 7" id="KW-0812">Transmembrane</keyword>
<dbReference type="Pfam" id="PF03142">
    <property type="entry name" value="Chitin_synth_2"/>
    <property type="match status" value="1"/>
</dbReference>
<dbReference type="OMA" id="CQEWNKK"/>
<dbReference type="EC" id="2.4.1.16" evidence="2"/>
<dbReference type="InterPro" id="IPR029044">
    <property type="entry name" value="Nucleotide-diphossugar_trans"/>
</dbReference>
<keyword evidence="6 7" id="KW-0472">Membrane</keyword>
<keyword evidence="5 7" id="KW-1133">Transmembrane helix</keyword>
<dbReference type="Proteomes" id="UP000287033">
    <property type="component" value="Unassembled WGS sequence"/>
</dbReference>
<dbReference type="OrthoDB" id="370884at2759"/>
<proteinExistence type="predicted"/>
<dbReference type="GO" id="GO:0004100">
    <property type="term" value="F:chitin synthase activity"/>
    <property type="evidence" value="ECO:0007669"/>
    <property type="project" value="UniProtKB-EC"/>
</dbReference>
<dbReference type="InterPro" id="IPR004835">
    <property type="entry name" value="Chitin_synth"/>
</dbReference>
<comment type="subcellular location">
    <subcellularLocation>
        <location evidence="1">Membrane</location>
        <topology evidence="1">Multi-pass membrane protein</topology>
    </subcellularLocation>
</comment>
<feature type="transmembrane region" description="Helical" evidence="7">
    <location>
        <begin position="411"/>
        <end position="432"/>
    </location>
</feature>
<comment type="caution">
    <text evidence="8">The sequence shown here is derived from an EMBL/GenBank/DDBJ whole genome shotgun (WGS) entry which is preliminary data.</text>
</comment>
<sequence>MIYLCATMWHETVDEMAKILTSIFRLDKYKPNSSKSHKDNFEFEAHIYFDDAFHLTNPNDNVQKRVLNQYVKNLVCTMEDIYRIFSHEKQSLKDEQEDDDIVKQTIMETPYGGRITYTLPYGNILYVHLKDKQKIRHKKRWSQIMYMYYLLGWKLNKKYMTLSGKFEDEISTTNALKTEKENTYILALDGDTDFQPSALILLVDRLRRYPDVGAACGRIHPTGTGPMVWYQKFEYAVGHWLQKTAEHVLGCVLCSPGCFSLYRAAALMDDNVVKKYTTKATEGQHFVQYDQGAFTFVFNWNGNVALALGVVPPAIYILICYKVKSDTQIIIAAVMSIFYAFLMIATIMSIIEWISNLQEQSFHMMLVVEELDEEEIPFWNDLIELYLKPIEEDKVKQAEIAKELKSLRNKATFLFFIINTLWIVSTFFLQAIGSEIHIKIPKILPNGTFSKSEILTIEPLSFMFLVSFAGLLGIQFLTMLYHRITTFIHFIAYKGTEIKPQQKVGKYHQMYKDHEV</sequence>
<keyword evidence="3" id="KW-0808">Transferase</keyword>
<feature type="transmembrane region" description="Helical" evidence="7">
    <location>
        <begin position="460"/>
        <end position="481"/>
    </location>
</feature>
<feature type="transmembrane region" description="Helical" evidence="7">
    <location>
        <begin position="329"/>
        <end position="354"/>
    </location>
</feature>